<proteinExistence type="predicted"/>
<organism evidence="1 2">
    <name type="scientific">Aestuariibaculum sediminum</name>
    <dbReference type="NCBI Taxonomy" id="2770637"/>
    <lineage>
        <taxon>Bacteria</taxon>
        <taxon>Pseudomonadati</taxon>
        <taxon>Bacteroidota</taxon>
        <taxon>Flavobacteriia</taxon>
        <taxon>Flavobacteriales</taxon>
        <taxon>Flavobacteriaceae</taxon>
    </lineage>
</organism>
<dbReference type="InterPro" id="IPR046525">
    <property type="entry name" value="DUF6702"/>
</dbReference>
<name>A0A8J6QAY0_9FLAO</name>
<keyword evidence="2" id="KW-1185">Reference proteome</keyword>
<evidence type="ECO:0000313" key="1">
    <source>
        <dbReference type="EMBL" id="MBD0832401.1"/>
    </source>
</evidence>
<sequence length="167" mass="19355">MKGLKLSLLALVLTCVAFTGLHKYYVSVTQIEYVEEKESVQIISRIFIDDFEKLLRERYDKNITLAGEDEPNSVDAYVEKYLKEKLVIKINDEPATLNFIGKSYDVDLVKCYLEIEHVKSIQNIDIKNELLFDVFNDQQNIVKTKINSKQKSVILFPQKSSVLLKFN</sequence>
<evidence type="ECO:0000313" key="2">
    <source>
        <dbReference type="Proteomes" id="UP000600588"/>
    </source>
</evidence>
<dbReference type="Proteomes" id="UP000600588">
    <property type="component" value="Unassembled WGS sequence"/>
</dbReference>
<accession>A0A8J6QAY0</accession>
<gene>
    <name evidence="1" type="ORF">ICJ83_09665</name>
</gene>
<protein>
    <submittedName>
        <fullName evidence="1">Peptidase E</fullName>
    </submittedName>
</protein>
<dbReference type="RefSeq" id="WP_188230179.1">
    <property type="nucleotide sequence ID" value="NZ_JACVXB010000003.1"/>
</dbReference>
<reference evidence="1 2" key="1">
    <citation type="submission" date="2020-09" db="EMBL/GenBank/DDBJ databases">
        <title>TT11 complete genome.</title>
        <authorList>
            <person name="Wu Z."/>
        </authorList>
    </citation>
    <scope>NUCLEOTIDE SEQUENCE [LARGE SCALE GENOMIC DNA]</scope>
    <source>
        <strain evidence="1 2">TT11</strain>
    </source>
</reference>
<dbReference type="EMBL" id="JACVXB010000003">
    <property type="protein sequence ID" value="MBD0832401.1"/>
    <property type="molecule type" value="Genomic_DNA"/>
</dbReference>
<dbReference type="Pfam" id="PF20420">
    <property type="entry name" value="DUF6702"/>
    <property type="match status" value="1"/>
</dbReference>
<dbReference type="AlphaFoldDB" id="A0A8J6QAY0"/>
<comment type="caution">
    <text evidence="1">The sequence shown here is derived from an EMBL/GenBank/DDBJ whole genome shotgun (WGS) entry which is preliminary data.</text>
</comment>